<dbReference type="Proteomes" id="UP001602058">
    <property type="component" value="Unassembled WGS sequence"/>
</dbReference>
<sequence length="84" mass="9365">MLNPDFCLDVPDGFDDSEAETGVHPVARKLFLGSSPAQVFSKAHTWVSEHDVHIQGLSWDFLDGEGEPHCLSMYFTFELRPAEG</sequence>
<gene>
    <name evidence="1" type="ORF">ACFY1D_14705</name>
</gene>
<evidence type="ECO:0008006" key="3">
    <source>
        <dbReference type="Google" id="ProtNLM"/>
    </source>
</evidence>
<evidence type="ECO:0000313" key="1">
    <source>
        <dbReference type="EMBL" id="MFF4522657.1"/>
    </source>
</evidence>
<accession>A0ABW6UGV0</accession>
<reference evidence="1 2" key="1">
    <citation type="submission" date="2024-10" db="EMBL/GenBank/DDBJ databases">
        <title>The Natural Products Discovery Center: Release of the First 8490 Sequenced Strains for Exploring Actinobacteria Biosynthetic Diversity.</title>
        <authorList>
            <person name="Kalkreuter E."/>
            <person name="Kautsar S.A."/>
            <person name="Yang D."/>
            <person name="Bader C.D."/>
            <person name="Teijaro C.N."/>
            <person name="Fluegel L."/>
            <person name="Davis C.M."/>
            <person name="Simpson J.R."/>
            <person name="Lauterbach L."/>
            <person name="Steele A.D."/>
            <person name="Gui C."/>
            <person name="Meng S."/>
            <person name="Li G."/>
            <person name="Viehrig K."/>
            <person name="Ye F."/>
            <person name="Su P."/>
            <person name="Kiefer A.F."/>
            <person name="Nichols A."/>
            <person name="Cepeda A.J."/>
            <person name="Yan W."/>
            <person name="Fan B."/>
            <person name="Jiang Y."/>
            <person name="Adhikari A."/>
            <person name="Zheng C.-J."/>
            <person name="Schuster L."/>
            <person name="Cowan T.M."/>
            <person name="Smanski M.J."/>
            <person name="Chevrette M.G."/>
            <person name="De Carvalho L.P.S."/>
            <person name="Shen B."/>
        </authorList>
    </citation>
    <scope>NUCLEOTIDE SEQUENCE [LARGE SCALE GENOMIC DNA]</scope>
    <source>
        <strain evidence="1 2">NPDC001390</strain>
    </source>
</reference>
<keyword evidence="2" id="KW-1185">Reference proteome</keyword>
<dbReference type="EMBL" id="JBIAWJ010000006">
    <property type="protein sequence ID" value="MFF4522657.1"/>
    <property type="molecule type" value="Genomic_DNA"/>
</dbReference>
<proteinExistence type="predicted"/>
<evidence type="ECO:0000313" key="2">
    <source>
        <dbReference type="Proteomes" id="UP001602058"/>
    </source>
</evidence>
<protein>
    <recommendedName>
        <fullName evidence="3">GyrI-like small molecule binding domain-containing protein</fullName>
    </recommendedName>
</protein>
<name>A0ABW6UGV0_9ACTN</name>
<organism evidence="1 2">
    <name type="scientific">Streptomyces bluensis</name>
    <dbReference type="NCBI Taxonomy" id="33897"/>
    <lineage>
        <taxon>Bacteria</taxon>
        <taxon>Bacillati</taxon>
        <taxon>Actinomycetota</taxon>
        <taxon>Actinomycetes</taxon>
        <taxon>Kitasatosporales</taxon>
        <taxon>Streptomycetaceae</taxon>
        <taxon>Streptomyces</taxon>
    </lineage>
</organism>
<dbReference type="RefSeq" id="WP_229877098.1">
    <property type="nucleotide sequence ID" value="NZ_BMVM01000001.1"/>
</dbReference>
<comment type="caution">
    <text evidence="1">The sequence shown here is derived from an EMBL/GenBank/DDBJ whole genome shotgun (WGS) entry which is preliminary data.</text>
</comment>